<dbReference type="AlphaFoldDB" id="X1HHL0"/>
<dbReference type="EMBL" id="BARU01016849">
    <property type="protein sequence ID" value="GAH53319.1"/>
    <property type="molecule type" value="Genomic_DNA"/>
</dbReference>
<reference evidence="2" key="1">
    <citation type="journal article" date="2014" name="Front. Microbiol.">
        <title>High frequency of phylogenetically diverse reductive dehalogenase-homologous genes in deep subseafloor sedimentary metagenomes.</title>
        <authorList>
            <person name="Kawai M."/>
            <person name="Futagami T."/>
            <person name="Toyoda A."/>
            <person name="Takaki Y."/>
            <person name="Nishi S."/>
            <person name="Hori S."/>
            <person name="Arai W."/>
            <person name="Tsubouchi T."/>
            <person name="Morono Y."/>
            <person name="Uchiyama I."/>
            <person name="Ito T."/>
            <person name="Fujiyama A."/>
            <person name="Inagaki F."/>
            <person name="Takami H."/>
        </authorList>
    </citation>
    <scope>NUCLEOTIDE SEQUENCE</scope>
    <source>
        <strain evidence="2">Expedition CK06-06</strain>
    </source>
</reference>
<accession>X1HHL0</accession>
<feature type="region of interest" description="Disordered" evidence="1">
    <location>
        <begin position="1"/>
        <end position="45"/>
    </location>
</feature>
<organism evidence="2">
    <name type="scientific">marine sediment metagenome</name>
    <dbReference type="NCBI Taxonomy" id="412755"/>
    <lineage>
        <taxon>unclassified sequences</taxon>
        <taxon>metagenomes</taxon>
        <taxon>ecological metagenomes</taxon>
    </lineage>
</organism>
<comment type="caution">
    <text evidence="2">The sequence shown here is derived from an EMBL/GenBank/DDBJ whole genome shotgun (WGS) entry which is preliminary data.</text>
</comment>
<evidence type="ECO:0000313" key="2">
    <source>
        <dbReference type="EMBL" id="GAH53319.1"/>
    </source>
</evidence>
<protein>
    <submittedName>
        <fullName evidence="2">Uncharacterized protein</fullName>
    </submittedName>
</protein>
<proteinExistence type="predicted"/>
<name>X1HHL0_9ZZZZ</name>
<sequence>KSPQSALTGSRKGIKKDFRGTTGEDKEMTHEESGHKGGIANRDNHSFTCPFTKKPCVIMVQEYFAKPGSKGGNETSRRHGSDFYRRLGKYSGRGITKEKRIAKFGYDPLEKANPASAVSSPGRGGKEQKQEAGVVSTKTTDCGCLRQSQPGG</sequence>
<gene>
    <name evidence="2" type="ORF">S03H2_27982</name>
</gene>
<feature type="compositionally biased region" description="Basic and acidic residues" evidence="1">
    <location>
        <begin position="15"/>
        <end position="35"/>
    </location>
</feature>
<feature type="non-terminal residue" evidence="2">
    <location>
        <position position="1"/>
    </location>
</feature>
<feature type="region of interest" description="Disordered" evidence="1">
    <location>
        <begin position="106"/>
        <end position="134"/>
    </location>
</feature>
<evidence type="ECO:0000256" key="1">
    <source>
        <dbReference type="SAM" id="MobiDB-lite"/>
    </source>
</evidence>